<accession>A0A2T4T0J9</accession>
<dbReference type="InterPro" id="IPR036412">
    <property type="entry name" value="HAD-like_sf"/>
</dbReference>
<dbReference type="PANTHER" id="PTHR43316">
    <property type="entry name" value="HYDROLASE, HALOACID DELAHOGENASE-RELATED"/>
    <property type="match status" value="1"/>
</dbReference>
<dbReference type="Gene3D" id="3.40.50.1000">
    <property type="entry name" value="HAD superfamily/HAD-like"/>
    <property type="match status" value="1"/>
</dbReference>
<name>A0A2T4T0J9_STAGA</name>
<dbReference type="InterPro" id="IPR023214">
    <property type="entry name" value="HAD_sf"/>
</dbReference>
<dbReference type="SFLD" id="SFLDG01135">
    <property type="entry name" value="C1.5.6:_HAD__Beta-PGM__Phospha"/>
    <property type="match status" value="1"/>
</dbReference>
<dbReference type="Gene3D" id="1.10.150.240">
    <property type="entry name" value="Putative phosphatase, domain 2"/>
    <property type="match status" value="1"/>
</dbReference>
<dbReference type="SFLD" id="SFLDG01129">
    <property type="entry name" value="C1.5:_HAD__Beta-PGM__Phosphata"/>
    <property type="match status" value="1"/>
</dbReference>
<dbReference type="AlphaFoldDB" id="A0A2T4T0J9"/>
<protein>
    <submittedName>
        <fullName evidence="3">Haloacid dehalogenase type II</fullName>
    </submittedName>
</protein>
<dbReference type="GO" id="GO:0019120">
    <property type="term" value="F:hydrolase activity, acting on acid halide bonds, in C-halide compounds"/>
    <property type="evidence" value="ECO:0007669"/>
    <property type="project" value="InterPro"/>
</dbReference>
<dbReference type="InterPro" id="IPR006328">
    <property type="entry name" value="2-HAD"/>
</dbReference>
<dbReference type="EMBL" id="QXRZ01000002">
    <property type="protein sequence ID" value="RIL43803.1"/>
    <property type="molecule type" value="Genomic_DNA"/>
</dbReference>
<dbReference type="NCBIfam" id="TIGR01493">
    <property type="entry name" value="HAD-SF-IA-v2"/>
    <property type="match status" value="1"/>
</dbReference>
<proteinExistence type="inferred from homology"/>
<dbReference type="PRINTS" id="PR00413">
    <property type="entry name" value="HADHALOGNASE"/>
</dbReference>
<evidence type="ECO:0000256" key="1">
    <source>
        <dbReference type="ARBA" id="ARBA00008106"/>
    </source>
</evidence>
<sequence length="225" mass="26380">MYKAIIFDVYGTLFDMDSLKNEMIEFDEDTATKITKLWQKTQLRHMFMRQVMQRYIPFDELTKDSLRHTLNVYDIQYNREDINRLFEAFFNLNYYKEIPKSLANLRDKNIDVGILSNGNDNMLMPLIDNSELGGYIDTLISVNEIKQYKPSAASYALVLEYYHMNREDILFVSSNSWDITGASNFGFDTAWVNRTNKKFDVNGPTPSITVSNVSEMVKWLELNHK</sequence>
<reference evidence="3 4" key="1">
    <citation type="journal article" date="2016" name="Front. Microbiol.">
        <title>Comprehensive Phylogenetic Analysis of Bovine Non-aureus Staphylococci Species Based on Whole-Genome Sequencing.</title>
        <authorList>
            <person name="Naushad S."/>
            <person name="Barkema H.W."/>
            <person name="Luby C."/>
            <person name="Condas L.A."/>
            <person name="Nobrega D.B."/>
            <person name="Carson D.A."/>
            <person name="De Buck J."/>
        </authorList>
    </citation>
    <scope>NUCLEOTIDE SEQUENCE [LARGE SCALE GENOMIC DNA]</scope>
    <source>
        <strain evidence="3 4">SNUC 1388</strain>
    </source>
</reference>
<organism evidence="3 4">
    <name type="scientific">Staphylococcus gallinarum</name>
    <dbReference type="NCBI Taxonomy" id="1293"/>
    <lineage>
        <taxon>Bacteria</taxon>
        <taxon>Bacillati</taxon>
        <taxon>Bacillota</taxon>
        <taxon>Bacilli</taxon>
        <taxon>Bacillales</taxon>
        <taxon>Staphylococcaceae</taxon>
        <taxon>Staphylococcus</taxon>
    </lineage>
</organism>
<dbReference type="Proteomes" id="UP000283576">
    <property type="component" value="Unassembled WGS sequence"/>
</dbReference>
<dbReference type="CDD" id="cd02588">
    <property type="entry name" value="HAD_L2-DEX"/>
    <property type="match status" value="1"/>
</dbReference>
<dbReference type="SFLD" id="SFLDS00003">
    <property type="entry name" value="Haloacid_Dehalogenase"/>
    <property type="match status" value="1"/>
</dbReference>
<dbReference type="SFLD" id="SFLDF00045">
    <property type="entry name" value="2-haloacid_dehalogenase"/>
    <property type="match status" value="1"/>
</dbReference>
<comment type="caution">
    <text evidence="3">The sequence shown here is derived from an EMBL/GenBank/DDBJ whole genome shotgun (WGS) entry which is preliminary data.</text>
</comment>
<dbReference type="InterPro" id="IPR006439">
    <property type="entry name" value="HAD-SF_hydro_IA"/>
</dbReference>
<dbReference type="RefSeq" id="WP_107527965.1">
    <property type="nucleotide sequence ID" value="NZ_JAIBNU010000003.1"/>
</dbReference>
<keyword evidence="2" id="KW-0378">Hydrolase</keyword>
<evidence type="ECO:0000313" key="3">
    <source>
        <dbReference type="EMBL" id="RIL43803.1"/>
    </source>
</evidence>
<evidence type="ECO:0000313" key="4">
    <source>
        <dbReference type="Proteomes" id="UP000283576"/>
    </source>
</evidence>
<dbReference type="NCBIfam" id="TIGR01428">
    <property type="entry name" value="HAD_type_II"/>
    <property type="match status" value="1"/>
</dbReference>
<dbReference type="InterPro" id="IPR023198">
    <property type="entry name" value="PGP-like_dom2"/>
</dbReference>
<dbReference type="InterPro" id="IPR051540">
    <property type="entry name" value="S-2-haloacid_dehalogenase"/>
</dbReference>
<comment type="similarity">
    <text evidence="1">Belongs to the HAD-like hydrolase superfamily. S-2-haloalkanoic acid dehalogenase family.</text>
</comment>
<dbReference type="SUPFAM" id="SSF56784">
    <property type="entry name" value="HAD-like"/>
    <property type="match status" value="1"/>
</dbReference>
<dbReference type="PANTHER" id="PTHR43316:SF3">
    <property type="entry name" value="HALOACID DEHALOGENASE, TYPE II (AFU_ORTHOLOGUE AFUA_2G07750)-RELATED"/>
    <property type="match status" value="1"/>
</dbReference>
<gene>
    <name evidence="3" type="ORF">BUZ01_04030</name>
</gene>
<evidence type="ECO:0000256" key="2">
    <source>
        <dbReference type="ARBA" id="ARBA00022801"/>
    </source>
</evidence>
<dbReference type="Pfam" id="PF00702">
    <property type="entry name" value="Hydrolase"/>
    <property type="match status" value="1"/>
</dbReference>